<proteinExistence type="inferred from homology"/>
<dbReference type="PIRSF" id="PIRSF037251">
    <property type="entry name" value="Arylacetamide_deacetylase"/>
    <property type="match status" value="1"/>
</dbReference>
<feature type="transmembrane region" description="Helical" evidence="3">
    <location>
        <begin position="6"/>
        <end position="24"/>
    </location>
</feature>
<dbReference type="EMBL" id="CALNXK010000002">
    <property type="protein sequence ID" value="CAH3034237.1"/>
    <property type="molecule type" value="Genomic_DNA"/>
</dbReference>
<gene>
    <name evidence="5" type="ORF">PLOB_00016339</name>
</gene>
<dbReference type="Gene3D" id="3.40.50.1820">
    <property type="entry name" value="alpha/beta hydrolase"/>
    <property type="match status" value="1"/>
</dbReference>
<dbReference type="Proteomes" id="UP001159405">
    <property type="component" value="Unassembled WGS sequence"/>
</dbReference>
<protein>
    <recommendedName>
        <fullName evidence="4">Alpha/beta hydrolase fold-3 domain-containing protein</fullName>
    </recommendedName>
</protein>
<dbReference type="InterPro" id="IPR029058">
    <property type="entry name" value="AB_hydrolase_fold"/>
</dbReference>
<feature type="domain" description="Alpha/beta hydrolase fold-3" evidence="4">
    <location>
        <begin position="311"/>
        <end position="370"/>
    </location>
</feature>
<keyword evidence="6" id="KW-1185">Reference proteome</keyword>
<feature type="domain" description="Alpha/beta hydrolase fold-3" evidence="4">
    <location>
        <begin position="118"/>
        <end position="265"/>
    </location>
</feature>
<evidence type="ECO:0000256" key="2">
    <source>
        <dbReference type="ARBA" id="ARBA00022801"/>
    </source>
</evidence>
<evidence type="ECO:0000259" key="4">
    <source>
        <dbReference type="Pfam" id="PF07859"/>
    </source>
</evidence>
<organism evidence="5 6">
    <name type="scientific">Porites lobata</name>
    <dbReference type="NCBI Taxonomy" id="104759"/>
    <lineage>
        <taxon>Eukaryota</taxon>
        <taxon>Metazoa</taxon>
        <taxon>Cnidaria</taxon>
        <taxon>Anthozoa</taxon>
        <taxon>Hexacorallia</taxon>
        <taxon>Scleractinia</taxon>
        <taxon>Fungiina</taxon>
        <taxon>Poritidae</taxon>
        <taxon>Porites</taxon>
    </lineage>
</organism>
<dbReference type="InterPro" id="IPR017157">
    <property type="entry name" value="Arylacetamide_deacetylase"/>
</dbReference>
<name>A0ABN8MRG7_9CNID</name>
<evidence type="ECO:0000256" key="3">
    <source>
        <dbReference type="SAM" id="Phobius"/>
    </source>
</evidence>
<keyword evidence="3" id="KW-0472">Membrane</keyword>
<feature type="transmembrane region" description="Helical" evidence="3">
    <location>
        <begin position="45"/>
        <end position="66"/>
    </location>
</feature>
<dbReference type="InterPro" id="IPR013094">
    <property type="entry name" value="AB_hydrolase_3"/>
</dbReference>
<evidence type="ECO:0000256" key="1">
    <source>
        <dbReference type="ARBA" id="ARBA00010515"/>
    </source>
</evidence>
<dbReference type="SUPFAM" id="SSF53474">
    <property type="entry name" value="alpha/beta-Hydrolases"/>
    <property type="match status" value="1"/>
</dbReference>
<comment type="similarity">
    <text evidence="1">Belongs to the 'GDXG' lipolytic enzyme family.</text>
</comment>
<dbReference type="InterPro" id="IPR050300">
    <property type="entry name" value="GDXG_lipolytic_enzyme"/>
</dbReference>
<sequence>MVTFFVVFTAFLAVLVTAILRMYFNQLVPEGLPVGQHHKLRTVGVITKLTGMVAYLASLLGIGSVINNIRQIQSFLSHLQNVPEDPSLQIKDLKIADVPVRLYRSKQNIVDGKKQTCVVFFHGGGWMFLSIDFYHSLTQYMAANAGVVVVSVGYRLAPENPFPAGFDDCVEVVKSLLETGDEYGIDTTGIVLAGSSAGGNLAAAVTHHLHNENRKLAGQILLNPLLQFMDLTLPSYQKNSSAVLSKIEVALAWSFYITGTKRMSRPIGANKHSAHLCNTKYSKFIGVCDADVDKVQKEPPKDIPQEIVDALTDYRTSPLIADNMTGLPKTLIITAEFDVLRDDGLLYKKRLEEAGVPVTHHEYKSFHGFLLLRGDKKICASAKENIIKFLEEL</sequence>
<dbReference type="PANTHER" id="PTHR48081">
    <property type="entry name" value="AB HYDROLASE SUPERFAMILY PROTEIN C4A8.06C"/>
    <property type="match status" value="1"/>
</dbReference>
<dbReference type="Pfam" id="PF07859">
    <property type="entry name" value="Abhydrolase_3"/>
    <property type="match status" value="2"/>
</dbReference>
<reference evidence="5 6" key="1">
    <citation type="submission" date="2022-05" db="EMBL/GenBank/DDBJ databases">
        <authorList>
            <consortium name="Genoscope - CEA"/>
            <person name="William W."/>
        </authorList>
    </citation>
    <scope>NUCLEOTIDE SEQUENCE [LARGE SCALE GENOMIC DNA]</scope>
</reference>
<evidence type="ECO:0000313" key="5">
    <source>
        <dbReference type="EMBL" id="CAH3034237.1"/>
    </source>
</evidence>
<comment type="caution">
    <text evidence="5">The sequence shown here is derived from an EMBL/GenBank/DDBJ whole genome shotgun (WGS) entry which is preliminary data.</text>
</comment>
<keyword evidence="2" id="KW-0378">Hydrolase</keyword>
<keyword evidence="3" id="KW-0812">Transmembrane</keyword>
<keyword evidence="3" id="KW-1133">Transmembrane helix</keyword>
<evidence type="ECO:0000313" key="6">
    <source>
        <dbReference type="Proteomes" id="UP001159405"/>
    </source>
</evidence>
<accession>A0ABN8MRG7</accession>
<dbReference type="PANTHER" id="PTHR48081:SF32">
    <property type="entry name" value="ALPHA_BETA HYDROLASE FOLD-3 DOMAIN-CONTAINING PROTEIN"/>
    <property type="match status" value="1"/>
</dbReference>